<reference evidence="3" key="1">
    <citation type="submission" date="2010-03" db="EMBL/GenBank/DDBJ databases">
        <title>The complete chromosome of Tsukamurella paurometabola DSM 20162.</title>
        <authorList>
            <consortium name="US DOE Joint Genome Institute (JGI-PGF)"/>
            <person name="Lucas S."/>
            <person name="Copeland A."/>
            <person name="Lapidus A."/>
            <person name="Glavina del Rio T."/>
            <person name="Dalin E."/>
            <person name="Tice H."/>
            <person name="Bruce D."/>
            <person name="Goodwin L."/>
            <person name="Pitluck S."/>
            <person name="Kyrpides N."/>
            <person name="Mavromatis K."/>
            <person name="Ivanova N."/>
            <person name="Mikhailova N."/>
            <person name="Munk A.C."/>
            <person name="Brettin T."/>
            <person name="Detter J.C."/>
            <person name="Tapia R."/>
            <person name="Han C."/>
            <person name="Larimer F."/>
            <person name="Land M."/>
            <person name="Hauser L."/>
            <person name="Markowitz V."/>
            <person name="Cheng J.-F."/>
            <person name="Hugenholtz P."/>
            <person name="Woyke T."/>
            <person name="Wu D."/>
            <person name="Jando M."/>
            <person name="Brambilla E."/>
            <person name="Klenk H.-P."/>
            <person name="Eisen J.A."/>
        </authorList>
    </citation>
    <scope>NUCLEOTIDE SEQUENCE [LARGE SCALE GENOMIC DNA]</scope>
    <source>
        <strain evidence="3">ATCC 8368 / DSM 20162 / CCUG 35730 / CIP 100753 / JCM 10117 / KCTC 9821 / NBRC 16120 / NCIMB 702349 / NCTC 13040</strain>
    </source>
</reference>
<evidence type="ECO:0000259" key="1">
    <source>
        <dbReference type="PROSITE" id="PS51704"/>
    </source>
</evidence>
<dbReference type="Pfam" id="PF03009">
    <property type="entry name" value="GDPD"/>
    <property type="match status" value="1"/>
</dbReference>
<dbReference type="PANTHER" id="PTHR46211:SF1">
    <property type="entry name" value="GLYCEROPHOSPHODIESTER PHOSPHODIESTERASE, CYTOPLASMIC"/>
    <property type="match status" value="1"/>
</dbReference>
<dbReference type="Proteomes" id="UP000001213">
    <property type="component" value="Chromosome"/>
</dbReference>
<dbReference type="SUPFAM" id="SSF51695">
    <property type="entry name" value="PLC-like phosphodiesterases"/>
    <property type="match status" value="1"/>
</dbReference>
<evidence type="ECO:0000313" key="2">
    <source>
        <dbReference type="EMBL" id="ADG79629.1"/>
    </source>
</evidence>
<dbReference type="HOGENOM" id="CLU_030006_3_6_11"/>
<sequence>MPDGSAVAVIAHRGLAADAPENTVAAIERSAELGVDGVEVDLRVTADGHLVVMHDETVDRTTDGRGRVDELTLDEVMSLDAGSHAGRRFRGERVPTLATVLQTIASTDLHVLLDIKDCPDSVKRDALALVERMALAERVILGPRTLADLGEFTAIDRGLRTLALVPGRTDLPPDFSEIDAFVRGGADMVRLWPSWILTDDDSGAELVARVHRRGKSVWTCADTLYGDISADDPVSDFRRLVGIGVAGIMTNLPSVLQPIVADVS</sequence>
<proteinExistence type="predicted"/>
<feature type="domain" description="GP-PDE" evidence="1">
    <location>
        <begin position="7"/>
        <end position="260"/>
    </location>
</feature>
<dbReference type="Gene3D" id="3.20.20.190">
    <property type="entry name" value="Phosphatidylinositol (PI) phosphodiesterase"/>
    <property type="match status" value="1"/>
</dbReference>
<dbReference type="GO" id="GO:0006629">
    <property type="term" value="P:lipid metabolic process"/>
    <property type="evidence" value="ECO:0007669"/>
    <property type="project" value="InterPro"/>
</dbReference>
<organism evidence="2 3">
    <name type="scientific">Tsukamurella paurometabola (strain ATCC 8368 / DSM 20162 / CCUG 35730 / CIP 100753 / JCM 10117 / KCTC 9821 / NBRC 16120 / NCIMB 702349 / NCTC 13040)</name>
    <name type="common">Corynebacterium paurometabolum</name>
    <dbReference type="NCBI Taxonomy" id="521096"/>
    <lineage>
        <taxon>Bacteria</taxon>
        <taxon>Bacillati</taxon>
        <taxon>Actinomycetota</taxon>
        <taxon>Actinomycetes</taxon>
        <taxon>Mycobacteriales</taxon>
        <taxon>Tsukamurellaceae</taxon>
        <taxon>Tsukamurella</taxon>
    </lineage>
</organism>
<dbReference type="PROSITE" id="PS51704">
    <property type="entry name" value="GP_PDE"/>
    <property type="match status" value="1"/>
</dbReference>
<evidence type="ECO:0000313" key="3">
    <source>
        <dbReference type="Proteomes" id="UP000001213"/>
    </source>
</evidence>
<dbReference type="PANTHER" id="PTHR46211">
    <property type="entry name" value="GLYCEROPHOSPHORYL DIESTER PHOSPHODIESTERASE"/>
    <property type="match status" value="1"/>
</dbReference>
<dbReference type="STRING" id="521096.Tpau_3036"/>
<accession>D5UUR1</accession>
<dbReference type="GO" id="GO:0008081">
    <property type="term" value="F:phosphoric diester hydrolase activity"/>
    <property type="evidence" value="ECO:0007669"/>
    <property type="project" value="InterPro"/>
</dbReference>
<dbReference type="KEGG" id="tpr:Tpau_3036"/>
<dbReference type="eggNOG" id="COG0584">
    <property type="taxonomic scope" value="Bacteria"/>
</dbReference>
<gene>
    <name evidence="2" type="ordered locus">Tpau_3036</name>
</gene>
<dbReference type="EMBL" id="CP001966">
    <property type="protein sequence ID" value="ADG79629.1"/>
    <property type="molecule type" value="Genomic_DNA"/>
</dbReference>
<dbReference type="AlphaFoldDB" id="D5UUR1"/>
<dbReference type="InterPro" id="IPR017946">
    <property type="entry name" value="PLC-like_Pdiesterase_TIM-brl"/>
</dbReference>
<protein>
    <submittedName>
        <fullName evidence="2">Glycerophosphoryl diester phosphodiesterase</fullName>
    </submittedName>
</protein>
<name>D5UUR1_TSUPD</name>
<dbReference type="RefSeq" id="WP_013127637.1">
    <property type="nucleotide sequence ID" value="NC_014158.1"/>
</dbReference>
<reference evidence="2 3" key="2">
    <citation type="journal article" date="2011" name="Stand. Genomic Sci.">
        <title>Complete genome sequence of Tsukamurella paurometabola type strain (no. 33).</title>
        <authorList>
            <person name="Munk A.C."/>
            <person name="Lapidus A."/>
            <person name="Lucas S."/>
            <person name="Nolan M."/>
            <person name="Tice H."/>
            <person name="Cheng J.F."/>
            <person name="Del Rio T.G."/>
            <person name="Goodwin L."/>
            <person name="Pitluck S."/>
            <person name="Liolios K."/>
            <person name="Huntemann M."/>
            <person name="Ivanova N."/>
            <person name="Mavromatis K."/>
            <person name="Mikhailova N."/>
            <person name="Pati A."/>
            <person name="Chen A."/>
            <person name="Palaniappan K."/>
            <person name="Tapia R."/>
            <person name="Han C."/>
            <person name="Land M."/>
            <person name="Hauser L."/>
            <person name="Chang Y.J."/>
            <person name="Jeffries C.D."/>
            <person name="Brettin T."/>
            <person name="Yasawong M."/>
            <person name="Brambilla E.M."/>
            <person name="Rohde M."/>
            <person name="Sikorski J."/>
            <person name="Goker M."/>
            <person name="Detter J.C."/>
            <person name="Woyke T."/>
            <person name="Bristow J."/>
            <person name="Eisen J.A."/>
            <person name="Markowitz V."/>
            <person name="Hugenholtz P."/>
            <person name="Kyrpides N.C."/>
            <person name="Klenk H.P."/>
        </authorList>
    </citation>
    <scope>NUCLEOTIDE SEQUENCE [LARGE SCALE GENOMIC DNA]</scope>
    <source>
        <strain evidence="3">ATCC 8368 / DSM 20162 / CCUG 35730 / CIP 100753 / JCM 10117 / KCTC 9821 / NBRC 16120 / NCIMB 702349 / NCTC 13040</strain>
    </source>
</reference>
<keyword evidence="3" id="KW-1185">Reference proteome</keyword>
<dbReference type="InterPro" id="IPR030395">
    <property type="entry name" value="GP_PDE_dom"/>
</dbReference>